<feature type="DNA-binding region" description="Homeobox" evidence="8">
    <location>
        <begin position="35"/>
        <end position="94"/>
    </location>
</feature>
<dbReference type="PROSITE" id="PS00027">
    <property type="entry name" value="HOMEOBOX_1"/>
    <property type="match status" value="1"/>
</dbReference>
<dbReference type="GO" id="GO:0005634">
    <property type="term" value="C:nucleus"/>
    <property type="evidence" value="ECO:0007669"/>
    <property type="project" value="UniProtKB-SubCell"/>
</dbReference>
<proteinExistence type="inferred from homology"/>
<gene>
    <name evidence="13" type="ORF">CEURO_LOCUS18735</name>
</gene>
<feature type="region of interest" description="Disordered" evidence="11">
    <location>
        <begin position="1"/>
        <end position="43"/>
    </location>
</feature>
<dbReference type="InterPro" id="IPR000047">
    <property type="entry name" value="HTH_motif"/>
</dbReference>
<dbReference type="PANTHER" id="PTHR24326">
    <property type="entry name" value="HOMEOBOX-LEUCINE ZIPPER PROTEIN"/>
    <property type="match status" value="1"/>
</dbReference>
<dbReference type="Pfam" id="PF02183">
    <property type="entry name" value="HALZ"/>
    <property type="match status" value="1"/>
</dbReference>
<feature type="compositionally biased region" description="Acidic residues" evidence="11">
    <location>
        <begin position="1"/>
        <end position="19"/>
    </location>
</feature>
<evidence type="ECO:0000256" key="3">
    <source>
        <dbReference type="ARBA" id="ARBA00023125"/>
    </source>
</evidence>
<dbReference type="OrthoDB" id="6159439at2759"/>
<feature type="region of interest" description="Disordered" evidence="11">
    <location>
        <begin position="136"/>
        <end position="159"/>
    </location>
</feature>
<dbReference type="GO" id="GO:0045893">
    <property type="term" value="P:positive regulation of DNA-templated transcription"/>
    <property type="evidence" value="ECO:0007669"/>
    <property type="project" value="TreeGrafter"/>
</dbReference>
<keyword evidence="4 8" id="KW-0371">Homeobox</keyword>
<dbReference type="SUPFAM" id="SSF46689">
    <property type="entry name" value="Homeodomain-like"/>
    <property type="match status" value="1"/>
</dbReference>
<evidence type="ECO:0000256" key="6">
    <source>
        <dbReference type="ARBA" id="ARBA00023242"/>
    </source>
</evidence>
<sequence>MGMEDEEECEASETQESEDGGLRRKRAASKKKKSKKSSCKRFSNEQVKSLETIFRLETKLETKKKLQVARDLGLQPRQVAIWFQNKRARWKSKQVEHDFTVLKAKFDHLILQFDALKKENEALHMQAEKLRWELERSGAGHRKRQDTQGTERRYTDSDNTKGDFEHLVCLSRGTSHEFPAEDMNNHMQEVDEEAEFLNLEELGGGAPFASPDHWCGSRSRSSLNSPLDDSSGGREPSEWWEF</sequence>
<feature type="compositionally biased region" description="Basic residues" evidence="11">
    <location>
        <begin position="23"/>
        <end position="39"/>
    </location>
</feature>
<keyword evidence="14" id="KW-1185">Reference proteome</keyword>
<dbReference type="Proteomes" id="UP001152484">
    <property type="component" value="Unassembled WGS sequence"/>
</dbReference>
<evidence type="ECO:0000256" key="9">
    <source>
        <dbReference type="RuleBase" id="RU000682"/>
    </source>
</evidence>
<keyword evidence="2 10" id="KW-0805">Transcription regulation</keyword>
<evidence type="ECO:0000256" key="7">
    <source>
        <dbReference type="ARBA" id="ARBA00025748"/>
    </source>
</evidence>
<dbReference type="InterPro" id="IPR001356">
    <property type="entry name" value="HD"/>
</dbReference>
<dbReference type="InterPro" id="IPR017970">
    <property type="entry name" value="Homeobox_CS"/>
</dbReference>
<keyword evidence="5 10" id="KW-0804">Transcription</keyword>
<comment type="function">
    <text evidence="10">Transcription factor.</text>
</comment>
<keyword evidence="3 8" id="KW-0238">DNA-binding</keyword>
<feature type="compositionally biased region" description="Basic and acidic residues" evidence="11">
    <location>
        <begin position="145"/>
        <end position="159"/>
    </location>
</feature>
<accession>A0A9P0ZPJ7</accession>
<feature type="domain" description="Homeobox" evidence="12">
    <location>
        <begin position="33"/>
        <end position="93"/>
    </location>
</feature>
<evidence type="ECO:0000256" key="1">
    <source>
        <dbReference type="ARBA" id="ARBA00004123"/>
    </source>
</evidence>
<comment type="subcellular location">
    <subcellularLocation>
        <location evidence="1 8 9">Nucleus</location>
    </subcellularLocation>
</comment>
<dbReference type="EMBL" id="CAMAPE010000053">
    <property type="protein sequence ID" value="CAH9110145.1"/>
    <property type="molecule type" value="Genomic_DNA"/>
</dbReference>
<dbReference type="SMART" id="SM00389">
    <property type="entry name" value="HOX"/>
    <property type="match status" value="1"/>
</dbReference>
<dbReference type="PROSITE" id="PS50071">
    <property type="entry name" value="HOMEOBOX_2"/>
    <property type="match status" value="1"/>
</dbReference>
<feature type="compositionally biased region" description="Polar residues" evidence="11">
    <location>
        <begin position="218"/>
        <end position="228"/>
    </location>
</feature>
<evidence type="ECO:0000256" key="4">
    <source>
        <dbReference type="ARBA" id="ARBA00023155"/>
    </source>
</evidence>
<reference evidence="13" key="1">
    <citation type="submission" date="2022-07" db="EMBL/GenBank/DDBJ databases">
        <authorList>
            <person name="Macas J."/>
            <person name="Novak P."/>
            <person name="Neumann P."/>
        </authorList>
    </citation>
    <scope>NUCLEOTIDE SEQUENCE</scope>
</reference>
<evidence type="ECO:0000256" key="10">
    <source>
        <dbReference type="RuleBase" id="RU369038"/>
    </source>
</evidence>
<dbReference type="CDD" id="cd00086">
    <property type="entry name" value="homeodomain"/>
    <property type="match status" value="1"/>
</dbReference>
<dbReference type="GO" id="GO:0043565">
    <property type="term" value="F:sequence-specific DNA binding"/>
    <property type="evidence" value="ECO:0007669"/>
    <property type="project" value="InterPro"/>
</dbReference>
<comment type="caution">
    <text evidence="13">The sequence shown here is derived from an EMBL/GenBank/DDBJ whole genome shotgun (WGS) entry which is preliminary data.</text>
</comment>
<dbReference type="GO" id="GO:0000981">
    <property type="term" value="F:DNA-binding transcription factor activity, RNA polymerase II-specific"/>
    <property type="evidence" value="ECO:0007669"/>
    <property type="project" value="UniProtKB-UniRule"/>
</dbReference>
<evidence type="ECO:0000256" key="11">
    <source>
        <dbReference type="SAM" id="MobiDB-lite"/>
    </source>
</evidence>
<evidence type="ECO:0000256" key="8">
    <source>
        <dbReference type="PROSITE-ProRule" id="PRU00108"/>
    </source>
</evidence>
<evidence type="ECO:0000259" key="12">
    <source>
        <dbReference type="PROSITE" id="PS50071"/>
    </source>
</evidence>
<dbReference type="InterPro" id="IPR045224">
    <property type="entry name" value="HDZip_class_I_plant"/>
</dbReference>
<evidence type="ECO:0000313" key="14">
    <source>
        <dbReference type="Proteomes" id="UP001152484"/>
    </source>
</evidence>
<dbReference type="InterPro" id="IPR009057">
    <property type="entry name" value="Homeodomain-like_sf"/>
</dbReference>
<evidence type="ECO:0000256" key="2">
    <source>
        <dbReference type="ARBA" id="ARBA00023015"/>
    </source>
</evidence>
<name>A0A9P0ZPJ7_CUSEU</name>
<organism evidence="13 14">
    <name type="scientific">Cuscuta europaea</name>
    <name type="common">European dodder</name>
    <dbReference type="NCBI Taxonomy" id="41803"/>
    <lineage>
        <taxon>Eukaryota</taxon>
        <taxon>Viridiplantae</taxon>
        <taxon>Streptophyta</taxon>
        <taxon>Embryophyta</taxon>
        <taxon>Tracheophyta</taxon>
        <taxon>Spermatophyta</taxon>
        <taxon>Magnoliopsida</taxon>
        <taxon>eudicotyledons</taxon>
        <taxon>Gunneridae</taxon>
        <taxon>Pentapetalae</taxon>
        <taxon>asterids</taxon>
        <taxon>lamiids</taxon>
        <taxon>Solanales</taxon>
        <taxon>Convolvulaceae</taxon>
        <taxon>Cuscuteae</taxon>
        <taxon>Cuscuta</taxon>
        <taxon>Cuscuta subgen. Cuscuta</taxon>
    </lineage>
</organism>
<dbReference type="PANTHER" id="PTHR24326:SF543">
    <property type="entry name" value="HOMEOBOX-LEUCINE ZIPPER PROTEIN"/>
    <property type="match status" value="1"/>
</dbReference>
<evidence type="ECO:0000313" key="13">
    <source>
        <dbReference type="EMBL" id="CAH9110145.1"/>
    </source>
</evidence>
<dbReference type="InterPro" id="IPR003106">
    <property type="entry name" value="Leu_zip_homeo"/>
</dbReference>
<comment type="similarity">
    <text evidence="7 10">Belongs to the HD-ZIP homeobox family. Class I subfamily.</text>
</comment>
<dbReference type="AlphaFoldDB" id="A0A9P0ZPJ7"/>
<dbReference type="PRINTS" id="PR00031">
    <property type="entry name" value="HTHREPRESSR"/>
</dbReference>
<evidence type="ECO:0000256" key="5">
    <source>
        <dbReference type="ARBA" id="ARBA00023163"/>
    </source>
</evidence>
<protein>
    <recommendedName>
        <fullName evidence="10">Homeobox-leucine zipper protein</fullName>
    </recommendedName>
    <alternativeName>
        <fullName evidence="10">HD-ZIP protein</fullName>
    </alternativeName>
    <alternativeName>
        <fullName evidence="10">Homeodomain transcription factor</fullName>
    </alternativeName>
</protein>
<dbReference type="Pfam" id="PF00046">
    <property type="entry name" value="Homeodomain"/>
    <property type="match status" value="1"/>
</dbReference>
<feature type="region of interest" description="Disordered" evidence="11">
    <location>
        <begin position="208"/>
        <end position="242"/>
    </location>
</feature>
<feature type="compositionally biased region" description="Basic and acidic residues" evidence="11">
    <location>
        <begin position="231"/>
        <end position="242"/>
    </location>
</feature>
<keyword evidence="6 8" id="KW-0539">Nucleus</keyword>
<dbReference type="Gene3D" id="1.10.10.60">
    <property type="entry name" value="Homeodomain-like"/>
    <property type="match status" value="1"/>
</dbReference>